<feature type="non-terminal residue" evidence="1">
    <location>
        <position position="1"/>
    </location>
</feature>
<dbReference type="EMBL" id="UINC01001310">
    <property type="protein sequence ID" value="SUZ77264.1"/>
    <property type="molecule type" value="Genomic_DNA"/>
</dbReference>
<proteinExistence type="predicted"/>
<organism evidence="1">
    <name type="scientific">marine metagenome</name>
    <dbReference type="NCBI Taxonomy" id="408172"/>
    <lineage>
        <taxon>unclassified sequences</taxon>
        <taxon>metagenomes</taxon>
        <taxon>ecological metagenomes</taxon>
    </lineage>
</organism>
<dbReference type="AntiFam" id="ANF00011">
    <property type="entry name" value="tRNA translation"/>
</dbReference>
<sequence length="88" mass="9987">VARGGFEPPKALGRQIYSLLRLTAPQPRLLLYIPNGRNLFSVPPLTSTVACDTAFNEIYKVWNNDESWSWRRDLNPRPADYKSAALPD</sequence>
<reference evidence="1" key="1">
    <citation type="submission" date="2018-05" db="EMBL/GenBank/DDBJ databases">
        <authorList>
            <person name="Lanie J.A."/>
            <person name="Ng W.-L."/>
            <person name="Kazmierczak K.M."/>
            <person name="Andrzejewski T.M."/>
            <person name="Davidsen T.M."/>
            <person name="Wayne K.J."/>
            <person name="Tettelin H."/>
            <person name="Glass J.I."/>
            <person name="Rusch D."/>
            <person name="Podicherti R."/>
            <person name="Tsui H.-C.T."/>
            <person name="Winkler M.E."/>
        </authorList>
    </citation>
    <scope>NUCLEOTIDE SEQUENCE</scope>
</reference>
<accession>A0A381QEG4</accession>
<evidence type="ECO:0000313" key="1">
    <source>
        <dbReference type="EMBL" id="SUZ77264.1"/>
    </source>
</evidence>
<dbReference type="AlphaFoldDB" id="A0A381QEG4"/>
<name>A0A381QEG4_9ZZZZ</name>
<gene>
    <name evidence="1" type="ORF">METZ01_LOCUS30118</name>
</gene>
<protein>
    <submittedName>
        <fullName evidence="1">Uncharacterized protein</fullName>
    </submittedName>
</protein>